<dbReference type="OMA" id="SCRYVAM"/>
<evidence type="ECO:0000256" key="1">
    <source>
        <dbReference type="ARBA" id="ARBA00004323"/>
    </source>
</evidence>
<evidence type="ECO:0000256" key="5">
    <source>
        <dbReference type="ARBA" id="ARBA00010195"/>
    </source>
</evidence>
<dbReference type="Pfam" id="PF02485">
    <property type="entry name" value="Branch"/>
    <property type="match status" value="1"/>
</dbReference>
<comment type="pathway">
    <text evidence="4">Glycan metabolism; heparan sulfate biosynthesis.</text>
</comment>
<dbReference type="InterPro" id="IPR024448">
    <property type="entry name" value="XylT_C"/>
</dbReference>
<dbReference type="Pfam" id="PF01822">
    <property type="entry name" value="WSC"/>
    <property type="match status" value="1"/>
</dbReference>
<evidence type="ECO:0000256" key="17">
    <source>
        <dbReference type="ARBA" id="ARBA00023180"/>
    </source>
</evidence>
<dbReference type="Pfam" id="PF12529">
    <property type="entry name" value="Xylo_C"/>
    <property type="match status" value="1"/>
</dbReference>
<keyword evidence="7" id="KW-0328">Glycosyltransferase</keyword>
<evidence type="ECO:0000256" key="21">
    <source>
        <dbReference type="SAM" id="Phobius"/>
    </source>
</evidence>
<reference evidence="23 24" key="1">
    <citation type="journal article" date="2018" name="Nat. Ecol. Evol.">
        <title>Genomic signatures of mitonuclear coevolution across populations of Tigriopus californicus.</title>
        <authorList>
            <person name="Barreto F.S."/>
            <person name="Watson E.T."/>
            <person name="Lima T.G."/>
            <person name="Willett C.S."/>
            <person name="Edmands S."/>
            <person name="Li W."/>
            <person name="Burton R.S."/>
        </authorList>
    </citation>
    <scope>NUCLEOTIDE SEQUENCE [LARGE SCALE GENOMIC DNA]</scope>
    <source>
        <strain evidence="23 24">San Diego</strain>
    </source>
</reference>
<dbReference type="AlphaFoldDB" id="A0A553NCN3"/>
<comment type="pathway">
    <text evidence="3">Glycan metabolism; chondroitin sulfate biosynthesis.</text>
</comment>
<keyword evidence="15 21" id="KW-0472">Membrane</keyword>
<feature type="transmembrane region" description="Helical" evidence="21">
    <location>
        <begin position="63"/>
        <end position="85"/>
    </location>
</feature>
<dbReference type="GO" id="GO:0046872">
    <property type="term" value="F:metal ion binding"/>
    <property type="evidence" value="ECO:0007669"/>
    <property type="project" value="UniProtKB-KW"/>
</dbReference>
<dbReference type="UniPathway" id="UPA00755"/>
<organism evidence="23 24">
    <name type="scientific">Tigriopus californicus</name>
    <name type="common">Marine copepod</name>
    <dbReference type="NCBI Taxonomy" id="6832"/>
    <lineage>
        <taxon>Eukaryota</taxon>
        <taxon>Metazoa</taxon>
        <taxon>Ecdysozoa</taxon>
        <taxon>Arthropoda</taxon>
        <taxon>Crustacea</taxon>
        <taxon>Multicrustacea</taxon>
        <taxon>Hexanauplia</taxon>
        <taxon>Copepoda</taxon>
        <taxon>Harpacticoida</taxon>
        <taxon>Harpacticidae</taxon>
        <taxon>Tigriopus</taxon>
    </lineage>
</organism>
<keyword evidence="9 21" id="KW-0812">Transmembrane</keyword>
<evidence type="ECO:0000256" key="11">
    <source>
        <dbReference type="ARBA" id="ARBA00022824"/>
    </source>
</evidence>
<evidence type="ECO:0000259" key="22">
    <source>
        <dbReference type="PROSITE" id="PS51212"/>
    </source>
</evidence>
<evidence type="ECO:0000256" key="3">
    <source>
        <dbReference type="ARBA" id="ARBA00004840"/>
    </source>
</evidence>
<dbReference type="Proteomes" id="UP000318571">
    <property type="component" value="Chromosome 10"/>
</dbReference>
<evidence type="ECO:0000313" key="23">
    <source>
        <dbReference type="EMBL" id="TRY63197.1"/>
    </source>
</evidence>
<evidence type="ECO:0000256" key="18">
    <source>
        <dbReference type="ARBA" id="ARBA00042865"/>
    </source>
</evidence>
<evidence type="ECO:0000256" key="6">
    <source>
        <dbReference type="ARBA" id="ARBA00011972"/>
    </source>
</evidence>
<evidence type="ECO:0000256" key="7">
    <source>
        <dbReference type="ARBA" id="ARBA00022676"/>
    </source>
</evidence>
<dbReference type="PANTHER" id="PTHR46025">
    <property type="entry name" value="XYLOSYLTRANSFERASE OXT"/>
    <property type="match status" value="1"/>
</dbReference>
<evidence type="ECO:0000256" key="20">
    <source>
        <dbReference type="SAM" id="MobiDB-lite"/>
    </source>
</evidence>
<gene>
    <name evidence="23" type="ORF">TCAL_03549</name>
</gene>
<evidence type="ECO:0000313" key="24">
    <source>
        <dbReference type="Proteomes" id="UP000318571"/>
    </source>
</evidence>
<dbReference type="GO" id="GO:0005789">
    <property type="term" value="C:endoplasmic reticulum membrane"/>
    <property type="evidence" value="ECO:0007669"/>
    <property type="project" value="UniProtKB-SubCell"/>
</dbReference>
<evidence type="ECO:0000256" key="4">
    <source>
        <dbReference type="ARBA" id="ARBA00005093"/>
    </source>
</evidence>
<dbReference type="STRING" id="6832.A0A553NCN3"/>
<evidence type="ECO:0000256" key="19">
    <source>
        <dbReference type="ARBA" id="ARBA00047847"/>
    </source>
</evidence>
<evidence type="ECO:0000256" key="10">
    <source>
        <dbReference type="ARBA" id="ARBA00022723"/>
    </source>
</evidence>
<dbReference type="GO" id="GO:0015012">
    <property type="term" value="P:heparan sulfate proteoglycan biosynthetic process"/>
    <property type="evidence" value="ECO:0007669"/>
    <property type="project" value="UniProtKB-UniPathway"/>
</dbReference>
<evidence type="ECO:0000256" key="15">
    <source>
        <dbReference type="ARBA" id="ARBA00023136"/>
    </source>
</evidence>
<name>A0A553NCN3_TIGCA</name>
<accession>A0A553NCN3</accession>
<evidence type="ECO:0000256" key="9">
    <source>
        <dbReference type="ARBA" id="ARBA00022692"/>
    </source>
</evidence>
<evidence type="ECO:0000256" key="12">
    <source>
        <dbReference type="ARBA" id="ARBA00022968"/>
    </source>
</evidence>
<keyword evidence="8" id="KW-0808">Transferase</keyword>
<keyword evidence="24" id="KW-1185">Reference proteome</keyword>
<protein>
    <recommendedName>
        <fullName evidence="6">protein xylosyltransferase</fullName>
        <ecNumber evidence="6">2.4.2.26</ecNumber>
    </recommendedName>
    <alternativeName>
        <fullName evidence="18">Peptide O-xylosyltransferase</fullName>
    </alternativeName>
</protein>
<dbReference type="GO" id="GO:0030158">
    <property type="term" value="F:protein xylosyltransferase activity"/>
    <property type="evidence" value="ECO:0007669"/>
    <property type="project" value="UniProtKB-EC"/>
</dbReference>
<dbReference type="InterPro" id="IPR002889">
    <property type="entry name" value="WSC_carb-bd"/>
</dbReference>
<keyword evidence="17" id="KW-0325">Glycoprotein</keyword>
<evidence type="ECO:0000256" key="13">
    <source>
        <dbReference type="ARBA" id="ARBA00022989"/>
    </source>
</evidence>
<evidence type="ECO:0000256" key="16">
    <source>
        <dbReference type="ARBA" id="ARBA00023157"/>
    </source>
</evidence>
<evidence type="ECO:0000256" key="2">
    <source>
        <dbReference type="ARBA" id="ARBA00004648"/>
    </source>
</evidence>
<dbReference type="UniPathway" id="UPA00756"/>
<comment type="subcellular location">
    <subcellularLocation>
        <location evidence="2">Endoplasmic reticulum membrane</location>
        <topology evidence="2">Single-pass type II membrane protein</topology>
    </subcellularLocation>
    <subcellularLocation>
        <location evidence="1">Golgi apparatus membrane</location>
        <topology evidence="1">Single-pass type II membrane protein</topology>
    </subcellularLocation>
</comment>
<proteinExistence type="inferred from homology"/>
<evidence type="ECO:0000256" key="8">
    <source>
        <dbReference type="ARBA" id="ARBA00022679"/>
    </source>
</evidence>
<dbReference type="InterPro" id="IPR003406">
    <property type="entry name" value="Glyco_trans_14"/>
</dbReference>
<comment type="catalytic activity">
    <reaction evidence="19">
        <text>UDP-alpha-D-xylose + L-seryl-[protein] = 3-O-(beta-D-xylosyl)-L-seryl-[protein] + UDP + H(+)</text>
        <dbReference type="Rhea" id="RHEA:50192"/>
        <dbReference type="Rhea" id="RHEA-COMP:9863"/>
        <dbReference type="Rhea" id="RHEA-COMP:12567"/>
        <dbReference type="ChEBI" id="CHEBI:15378"/>
        <dbReference type="ChEBI" id="CHEBI:29999"/>
        <dbReference type="ChEBI" id="CHEBI:57632"/>
        <dbReference type="ChEBI" id="CHEBI:58223"/>
        <dbReference type="ChEBI" id="CHEBI:132085"/>
        <dbReference type="EC" id="2.4.2.26"/>
    </reaction>
</comment>
<evidence type="ECO:0000256" key="14">
    <source>
        <dbReference type="ARBA" id="ARBA00023034"/>
    </source>
</evidence>
<dbReference type="OrthoDB" id="2019572at2759"/>
<keyword evidence="13 21" id="KW-1133">Transmembrane helix</keyword>
<dbReference type="GO" id="GO:0050650">
    <property type="term" value="P:chondroitin sulfate proteoglycan biosynthetic process"/>
    <property type="evidence" value="ECO:0007669"/>
    <property type="project" value="TreeGrafter"/>
</dbReference>
<keyword evidence="10" id="KW-0479">Metal-binding</keyword>
<dbReference type="PANTHER" id="PTHR46025:SF3">
    <property type="entry name" value="XYLOSYLTRANSFERASE OXT"/>
    <property type="match status" value="1"/>
</dbReference>
<keyword evidence="12" id="KW-0735">Signal-anchor</keyword>
<feature type="region of interest" description="Disordered" evidence="20">
    <location>
        <begin position="1"/>
        <end position="21"/>
    </location>
</feature>
<dbReference type="EMBL" id="VCGU01000458">
    <property type="protein sequence ID" value="TRY63197.1"/>
    <property type="molecule type" value="Genomic_DNA"/>
</dbReference>
<dbReference type="EC" id="2.4.2.26" evidence="6"/>
<feature type="domain" description="WSC" evidence="22">
    <location>
        <begin position="184"/>
        <end position="280"/>
    </location>
</feature>
<feature type="region of interest" description="Disordered" evidence="20">
    <location>
        <begin position="900"/>
        <end position="921"/>
    </location>
</feature>
<keyword evidence="14" id="KW-0333">Golgi apparatus</keyword>
<sequence length="921" mass="104845">MFRTRIRSPRGINIQTNPTSVPNEEVRGMNHQEDQYARKVRKAGMELKPNPMGSWTFGKKIQLIFLVLIALFGFQLMVGILFSSWENKIAANAPSTGVPASSKTTTVSPAISDNNTEWYFEEYDVWVNCPQEEFGKDAKSALLRAKSKSCRSQIANVTCLAARSQLFPTYLRNQCAQSTDSRVVGTHLGCYKDSFSSRILNGGMTTYKTMLGKQKCLMLCTESGYLYAGLQYGSECFCGSERPNDGDRFPPEKSKCNYPCAGNPKENCGGYLAMDVYQTGLIPLRPAPATQEIKKALETPVRVVYLLTLSGRAVRQVRRLIRRLYHVDNYFLIHVDSRQDYLYRELLPLESQFRNIRLVQDRMATIWGGSSLLQMLLHCMKHLLTLDWDWSFVMNLSESDYPIKDPQELVHFLTINRGRNFVKSHGRDAPTFIKKQGMDKTFVECDNHMYRIGSRQIPMGIQIDGGSDWVCLHRDFVQYLTHGSDETLEGLKRFFNFALLPAEAFFHIVLKNTEFCSTILNNNLHLTNWNRKQGCKCQHKAVVDWCGCSPNDFKPSDWNRLLGAEKRPLYFGRKFEPVINQEILFQVDQWIYGDDFQVNLTSVHSFWQNIFHHQDTSPAPKIEYLSVASSLIQDFLDQQSPKIGFDKVLEITSYQNNDRLQGILVLFLSSEPSVAAFEVLIKLSFQRKTVQLQDFNIDIRVGSEYDKKEQVFRNLFEVMEPESDPHLMYQSDPFNSTHVITFAWFDPKGTLSAVSDKRFYNASSVLDAIPSGLSRPLHPGMWTVQAIVNGQMKAEIQFPIFPILPSLIPDQKQWEKLHEGSVSPKDISTFEIEPKFVALSKAHPSLSHPRFSPKLSNSDADVQAYINDLASAFFTVKSICAVSLDQTTVQSPLCHDQPWSSFSPDPKSKITEINPDTGLLS</sequence>
<dbReference type="InterPro" id="IPR043538">
    <property type="entry name" value="XYLT"/>
</dbReference>
<dbReference type="SMART" id="SM00321">
    <property type="entry name" value="WSC"/>
    <property type="match status" value="1"/>
</dbReference>
<comment type="caution">
    <text evidence="23">The sequence shown here is derived from an EMBL/GenBank/DDBJ whole genome shotgun (WGS) entry which is preliminary data.</text>
</comment>
<keyword evidence="16" id="KW-1015">Disulfide bond</keyword>
<dbReference type="PROSITE" id="PS51212">
    <property type="entry name" value="WSC"/>
    <property type="match status" value="1"/>
</dbReference>
<dbReference type="GO" id="GO:0000139">
    <property type="term" value="C:Golgi membrane"/>
    <property type="evidence" value="ECO:0007669"/>
    <property type="project" value="UniProtKB-SubCell"/>
</dbReference>
<keyword evidence="11" id="KW-0256">Endoplasmic reticulum</keyword>
<comment type="similarity">
    <text evidence="5">Belongs to the glycosyltransferase 14 family. XylT subfamily.</text>
</comment>